<dbReference type="EMBL" id="CAAE01014305">
    <property type="protein sequence ID" value="CAF96196.1"/>
    <property type="molecule type" value="Genomic_DNA"/>
</dbReference>
<evidence type="ECO:0000313" key="4">
    <source>
        <dbReference type="EMBL" id="CAF96196.1"/>
    </source>
</evidence>
<dbReference type="OrthoDB" id="159395at2759"/>
<feature type="compositionally biased region" description="Polar residues" evidence="3">
    <location>
        <begin position="289"/>
        <end position="300"/>
    </location>
</feature>
<keyword evidence="1" id="KW-0378">Hydrolase</keyword>
<feature type="non-terminal residue" evidence="4">
    <location>
        <position position="1"/>
    </location>
</feature>
<feature type="compositionally biased region" description="Basic and acidic residues" evidence="3">
    <location>
        <begin position="317"/>
        <end position="330"/>
    </location>
</feature>
<accession>Q4ST36</accession>
<gene>
    <name evidence="4" type="ORF">GSTENG00013138001</name>
</gene>
<dbReference type="GO" id="GO:0016316">
    <property type="term" value="F:phosphatidylinositol-3,4-bisphosphate 4-phosphatase activity"/>
    <property type="evidence" value="ECO:0007669"/>
    <property type="project" value="InterPro"/>
</dbReference>
<dbReference type="PANTHER" id="PTHR12187">
    <property type="entry name" value="AGAP000124-PA"/>
    <property type="match status" value="1"/>
</dbReference>
<name>Q4ST36_TETNG</name>
<reference evidence="4" key="1">
    <citation type="journal article" date="2004" name="Nature">
        <title>Genome duplication in the teleost fish Tetraodon nigroviridis reveals the early vertebrate proto-karyotype.</title>
        <authorList>
            <person name="Jaillon O."/>
            <person name="Aury J.-M."/>
            <person name="Brunet F."/>
            <person name="Petit J.-L."/>
            <person name="Stange-Thomann N."/>
            <person name="Mauceli E."/>
            <person name="Bouneau L."/>
            <person name="Fischer C."/>
            <person name="Ozouf-Costaz C."/>
            <person name="Bernot A."/>
            <person name="Nicaud S."/>
            <person name="Jaffe D."/>
            <person name="Fisher S."/>
            <person name="Lutfalla G."/>
            <person name="Dossat C."/>
            <person name="Segurens B."/>
            <person name="Dasilva C."/>
            <person name="Salanoubat M."/>
            <person name="Levy M."/>
            <person name="Boudet N."/>
            <person name="Castellano S."/>
            <person name="Anthouard V."/>
            <person name="Jubin C."/>
            <person name="Castelli V."/>
            <person name="Katinka M."/>
            <person name="Vacherie B."/>
            <person name="Biemont C."/>
            <person name="Skalli Z."/>
            <person name="Cattolico L."/>
            <person name="Poulain J."/>
            <person name="De Berardinis V."/>
            <person name="Cruaud C."/>
            <person name="Duprat S."/>
            <person name="Brottier P."/>
            <person name="Coutanceau J.-P."/>
            <person name="Gouzy J."/>
            <person name="Parra G."/>
            <person name="Lardier G."/>
            <person name="Chapple C."/>
            <person name="McKernan K.J."/>
            <person name="McEwan P."/>
            <person name="Bosak S."/>
            <person name="Kellis M."/>
            <person name="Volff J.-N."/>
            <person name="Guigo R."/>
            <person name="Zody M.C."/>
            <person name="Mesirov J."/>
            <person name="Lindblad-Toh K."/>
            <person name="Birren B."/>
            <person name="Nusbaum C."/>
            <person name="Kahn D."/>
            <person name="Robinson-Rechavi M."/>
            <person name="Laudet V."/>
            <person name="Schachter V."/>
            <person name="Quetier F."/>
            <person name="Saurin W."/>
            <person name="Scarpelli C."/>
            <person name="Wincker P."/>
            <person name="Lander E.S."/>
            <person name="Weissenbach J."/>
            <person name="Roest Crollius H."/>
        </authorList>
    </citation>
    <scope>NUCLEOTIDE SEQUENCE [LARGE SCALE GENOMIC DNA]</scope>
</reference>
<feature type="non-terminal residue" evidence="4">
    <location>
        <position position="555"/>
    </location>
</feature>
<protein>
    <submittedName>
        <fullName evidence="4">(spotted green pufferfish) hypothetical protein</fullName>
    </submittedName>
</protein>
<dbReference type="InterPro" id="IPR039034">
    <property type="entry name" value="INPP4"/>
</dbReference>
<evidence type="ECO:0000256" key="2">
    <source>
        <dbReference type="ARBA" id="ARBA00023098"/>
    </source>
</evidence>
<feature type="region of interest" description="Disordered" evidence="3">
    <location>
        <begin position="253"/>
        <end position="332"/>
    </location>
</feature>
<evidence type="ECO:0000256" key="1">
    <source>
        <dbReference type="ARBA" id="ARBA00022801"/>
    </source>
</evidence>
<dbReference type="AlphaFoldDB" id="Q4ST36"/>
<sequence length="555" mass="62007">ICRVQDLRELGELSPHWDNLRKEVMTRYGGVISSYQETLTELDKITGHSFKPSCCKAQKSLEFIPINLHTQRMRVTCPRKTDASYDIVTVGAPAAHFQGFKCGGLHRLLSKYEAEKKRVVRFPVFPAPVEPTGEFSGSHVCWRSYQGGPEKGSVPKDGECFRSLRQVGVEEYRGGRLLCFNPSCENQGMSSSPLEHVLLFRDSAAGHILPIHSASRVLLVLSPLQTEQFVHTLKDELVKSALLALHAARPGYVSKSQKQSPTQGGQQQGCNHQISGQNRSPAQRLPGHSPTTSINESTAVCNDVEGLPTTARGEAGPLKHQDSIPHHKEYDEEEWDRVWASVAKRLNCVIAMVDQLQEEDNSKPEPDAEQQLADVIASHSPGDWREQLHPLVTKLKECVTEVVEKAKRAMTFVLLQEAACSLPQGLHLQQRRDVVFSQALAALACGFVMRLYAGLQDKGFLRQLHLVGLVAQFESLLSTYSEEIGMLEDMEVGIADLQRVVFQICRRVNGIRFTSCKSAKDRTSMSVTLEQCALLRDEHQLSKDFFIRALDCMRR</sequence>
<dbReference type="PANTHER" id="PTHR12187:SF3">
    <property type="entry name" value="INOSITOL POLYPHOSPHATE 4-PHOSPHATASE TYPE II"/>
    <property type="match status" value="1"/>
</dbReference>
<evidence type="ECO:0000256" key="3">
    <source>
        <dbReference type="SAM" id="MobiDB-lite"/>
    </source>
</evidence>
<feature type="compositionally biased region" description="Polar residues" evidence="3">
    <location>
        <begin position="270"/>
        <end position="281"/>
    </location>
</feature>
<dbReference type="KEGG" id="tng:GSTEN00013138G001"/>
<proteinExistence type="predicted"/>
<comment type="caution">
    <text evidence="4">The sequence shown here is derived from an EMBL/GenBank/DDBJ whole genome shotgun (WGS) entry which is preliminary data.</text>
</comment>
<organism evidence="4">
    <name type="scientific">Tetraodon nigroviridis</name>
    <name type="common">Spotted green pufferfish</name>
    <name type="synonym">Chelonodon nigroviridis</name>
    <dbReference type="NCBI Taxonomy" id="99883"/>
    <lineage>
        <taxon>Eukaryota</taxon>
        <taxon>Metazoa</taxon>
        <taxon>Chordata</taxon>
        <taxon>Craniata</taxon>
        <taxon>Vertebrata</taxon>
        <taxon>Euteleostomi</taxon>
        <taxon>Actinopterygii</taxon>
        <taxon>Neopterygii</taxon>
        <taxon>Teleostei</taxon>
        <taxon>Neoteleostei</taxon>
        <taxon>Acanthomorphata</taxon>
        <taxon>Eupercaria</taxon>
        <taxon>Tetraodontiformes</taxon>
        <taxon>Tetradontoidea</taxon>
        <taxon>Tetraodontidae</taxon>
        <taxon>Tetraodon</taxon>
    </lineage>
</organism>
<dbReference type="GO" id="GO:0005737">
    <property type="term" value="C:cytoplasm"/>
    <property type="evidence" value="ECO:0007669"/>
    <property type="project" value="TreeGrafter"/>
</dbReference>
<feature type="compositionally biased region" description="Low complexity" evidence="3">
    <location>
        <begin position="254"/>
        <end position="269"/>
    </location>
</feature>
<reference evidence="4" key="2">
    <citation type="submission" date="2004-02" db="EMBL/GenBank/DDBJ databases">
        <authorList>
            <consortium name="Genoscope"/>
            <consortium name="Whitehead Institute Centre for Genome Research"/>
        </authorList>
    </citation>
    <scope>NUCLEOTIDE SEQUENCE</scope>
</reference>
<keyword evidence="2" id="KW-0443">Lipid metabolism</keyword>